<dbReference type="Proteomes" id="UP000077623">
    <property type="component" value="Unassembled WGS sequence"/>
</dbReference>
<organism evidence="3 4">
    <name type="scientific">Candidatus Mycoplasma haematobovis</name>
    <dbReference type="NCBI Taxonomy" id="432608"/>
    <lineage>
        <taxon>Bacteria</taxon>
        <taxon>Bacillati</taxon>
        <taxon>Mycoplasmatota</taxon>
        <taxon>Mollicutes</taxon>
        <taxon>Mycoplasmataceae</taxon>
        <taxon>Mycoplasma</taxon>
    </lineage>
</organism>
<keyword evidence="2" id="KW-0472">Membrane</keyword>
<comment type="caution">
    <text evidence="3">The sequence shown here is derived from an EMBL/GenBank/DDBJ whole genome shotgun (WGS) entry which is preliminary data.</text>
</comment>
<feature type="compositionally biased region" description="Basic and acidic residues" evidence="1">
    <location>
        <begin position="63"/>
        <end position="78"/>
    </location>
</feature>
<evidence type="ECO:0000256" key="2">
    <source>
        <dbReference type="SAM" id="Phobius"/>
    </source>
</evidence>
<name>A0A1A9QEK2_9MOLU</name>
<feature type="transmembrane region" description="Helical" evidence="2">
    <location>
        <begin position="6"/>
        <end position="26"/>
    </location>
</feature>
<gene>
    <name evidence="3" type="ORF">A6V39_00670</name>
</gene>
<evidence type="ECO:0000313" key="4">
    <source>
        <dbReference type="Proteomes" id="UP000077623"/>
    </source>
</evidence>
<proteinExistence type="predicted"/>
<keyword evidence="2" id="KW-1133">Transmembrane helix</keyword>
<sequence length="126" mass="13888">MLTKVLIGVGGTGVVIGIGAGSLIYLNQESTIKALTDIHAKGKTFLNKSNKSNGTWTVGWGHYKTDNTPKGKEKGKDEWKLDDWDTKNATDAVPDSFVSACESKFNSPAKDQNDTRYTNFIRWCSR</sequence>
<evidence type="ECO:0000256" key="1">
    <source>
        <dbReference type="SAM" id="MobiDB-lite"/>
    </source>
</evidence>
<dbReference type="EMBL" id="LWUJ01000010">
    <property type="protein sequence ID" value="OAL10564.1"/>
    <property type="molecule type" value="Genomic_DNA"/>
</dbReference>
<keyword evidence="2" id="KW-0812">Transmembrane</keyword>
<reference evidence="4" key="1">
    <citation type="submission" date="2016-04" db="EMBL/GenBank/DDBJ databases">
        <authorList>
            <person name="Quiroz-Castaneda R.E."/>
            <person name="Martinez-Ocampo F."/>
        </authorList>
    </citation>
    <scope>NUCLEOTIDE SEQUENCE [LARGE SCALE GENOMIC DNA]</scope>
    <source>
        <strain evidence="4">INIFAP01</strain>
    </source>
</reference>
<evidence type="ECO:0000313" key="3">
    <source>
        <dbReference type="EMBL" id="OAL10564.1"/>
    </source>
</evidence>
<protein>
    <submittedName>
        <fullName evidence="3">Uncharacterized protein</fullName>
    </submittedName>
</protein>
<feature type="region of interest" description="Disordered" evidence="1">
    <location>
        <begin position="58"/>
        <end position="78"/>
    </location>
</feature>
<dbReference type="RefSeq" id="WP_187149799.1">
    <property type="nucleotide sequence ID" value="NZ_LWUJ01000010.1"/>
</dbReference>
<dbReference type="AlphaFoldDB" id="A0A1A9QEK2"/>
<accession>A0A1A9QEK2</accession>
<keyword evidence="4" id="KW-1185">Reference proteome</keyword>
<dbReference type="STRING" id="432608.A6V39_00670"/>